<organism evidence="2 3">
    <name type="scientific">Pristionchus pacificus</name>
    <name type="common">Parasitic nematode worm</name>
    <dbReference type="NCBI Taxonomy" id="54126"/>
    <lineage>
        <taxon>Eukaryota</taxon>
        <taxon>Metazoa</taxon>
        <taxon>Ecdysozoa</taxon>
        <taxon>Nematoda</taxon>
        <taxon>Chromadorea</taxon>
        <taxon>Rhabditida</taxon>
        <taxon>Rhabditina</taxon>
        <taxon>Diplogasteromorpha</taxon>
        <taxon>Diplogasteroidea</taxon>
        <taxon>Neodiplogasteridae</taxon>
        <taxon>Pristionchus</taxon>
    </lineage>
</organism>
<protein>
    <submittedName>
        <fullName evidence="2">G protein-coupled receptor</fullName>
    </submittedName>
</protein>
<dbReference type="PANTHER" id="PTHR47521:SF18">
    <property type="entry name" value="G PROTEIN-COUPLED RECEPTOR-RELATED"/>
    <property type="match status" value="1"/>
</dbReference>
<evidence type="ECO:0000313" key="3">
    <source>
        <dbReference type="Proteomes" id="UP000005239"/>
    </source>
</evidence>
<keyword evidence="3" id="KW-1185">Reference proteome</keyword>
<dbReference type="EnsemblMetazoa" id="PPA39145.1">
    <property type="protein sequence ID" value="PPA39145.1"/>
    <property type="gene ID" value="WBGene00277514"/>
</dbReference>
<dbReference type="GO" id="GO:0016020">
    <property type="term" value="C:membrane"/>
    <property type="evidence" value="ECO:0007669"/>
    <property type="project" value="InterPro"/>
</dbReference>
<dbReference type="InterPro" id="IPR004151">
    <property type="entry name" value="7TM_GPCR_serpentine_rcpt_Sre"/>
</dbReference>
<dbReference type="PANTHER" id="PTHR47521">
    <property type="entry name" value="SERPENTINE RECEPTOR, CLASS E (EPSILON)-RELATED"/>
    <property type="match status" value="1"/>
</dbReference>
<name>A0A2A6CTI4_PRIPA</name>
<dbReference type="Proteomes" id="UP000005239">
    <property type="component" value="Unassembled WGS sequence"/>
</dbReference>
<comment type="similarity">
    <text evidence="1">Belongs to the nematode receptor-like protein sre family.</text>
</comment>
<evidence type="ECO:0000256" key="1">
    <source>
        <dbReference type="ARBA" id="ARBA00006803"/>
    </source>
</evidence>
<accession>A0A8R1YSB5</accession>
<reference evidence="3" key="1">
    <citation type="journal article" date="2008" name="Nat. Genet.">
        <title>The Pristionchus pacificus genome provides a unique perspective on nematode lifestyle and parasitism.</title>
        <authorList>
            <person name="Dieterich C."/>
            <person name="Clifton S.W."/>
            <person name="Schuster L.N."/>
            <person name="Chinwalla A."/>
            <person name="Delehaunty K."/>
            <person name="Dinkelacker I."/>
            <person name="Fulton L."/>
            <person name="Fulton R."/>
            <person name="Godfrey J."/>
            <person name="Minx P."/>
            <person name="Mitreva M."/>
            <person name="Roeseler W."/>
            <person name="Tian H."/>
            <person name="Witte H."/>
            <person name="Yang S.P."/>
            <person name="Wilson R.K."/>
            <person name="Sommer R.J."/>
        </authorList>
    </citation>
    <scope>NUCLEOTIDE SEQUENCE [LARGE SCALE GENOMIC DNA]</scope>
    <source>
        <strain evidence="3">PS312</strain>
    </source>
</reference>
<dbReference type="InterPro" id="IPR052860">
    <property type="entry name" value="NRL-GPCR1"/>
</dbReference>
<evidence type="ECO:0000313" key="2">
    <source>
        <dbReference type="EnsemblMetazoa" id="PPA39145.1"/>
    </source>
</evidence>
<gene>
    <name evidence="2" type="primary">WBGene00277514</name>
</gene>
<reference evidence="2" key="2">
    <citation type="submission" date="2022-06" db="UniProtKB">
        <authorList>
            <consortium name="EnsemblMetazoa"/>
        </authorList>
    </citation>
    <scope>IDENTIFICATION</scope>
    <source>
        <strain evidence="2">PS312</strain>
    </source>
</reference>
<accession>A0A2A6CTI4</accession>
<sequence>MLLEEVLGAYNGRGSSVRGTYFLYFLPSLTRTILQNLDSINEQWNKNLLFLRDAGMLGSAYNLLILTIERLVASIFVDKYENLCSNVPLLGIFLTLAQWTVSTSIMYLAYQSIVSNKVLMVSIMISVLASIMMFVSLPKISSITHKRSLSNKGLNRYQAVENVRSAKVLNRFVIFIVISATGAVALYFLWNHVVAKSNLLGYEASKAALHTYIALMGTFSEAIILHFHPVLKADLRLILRFRKKATMTDNLPVLVPIWCLEGVLLIVHVLATVIYEYALLMTRALHPNLLTLLILSPLPLITFQSTLYVGMVVDIFLDLDSTTELVLGIAMDTALFGGGLNLFAFMLERLVATLMLFLRLPKISERFYRTTLSRRERYEQHILRYQAKENVNSAKLLKRFVILNVALSPLAIMGYYYLKSQRALHASVLYQAIEGLYYSYVSIMGISSCVIILSSNLSLKRCVLTALFPENIRKRLLNSVGSVGIIIDSQGRNINIEQDQQQASRVFVDLTSALRTVFSIAFFISTLLYYRVMAKRKVFHLNLFVILIASPLSFTVILLPNIIKDVLQWFIVLSDKTSQNIMMIVDIGQFSAGYNLLVLVTERGIATVFVTKYEHLCSTWPWFAVALCCVQWTASAILLYLNYNGEHVSSITLVISILVGCVLSASMFTILPKISKRAYNREMNRNQGSVKRYQASENVKSAKAIFLNFVVLVSHDRLRSELITVTRTERWFGRNQADQIVMVTSMSGQRLDVPKGEQTDAYYGYYQNTWDSTTPRAFVVFTSAIRNIFDLFFFVTLGIYYRVLWNKKVFHANLEILLVLFPLAYVVALIPAIVRDIIQHFYILSDRDNDWVDMVIDIGQYSASYNLLVLVTERAVATLYVARYEYICSKTPWLGSLLALLQWTVCVTLLFINYYYSGRVIDAEPLLYSVGVSCAIAAVVFALLPLISRYVYNRQMAQRFSNKRYQSIENIRSATLLRRLVLLSVLMQLLCGALYAYILLKTRKPLRLYYQNLYYALLAIMATLLNYVVIHSHPTLLKEFLRLMLLERYYKRKDSQEISSVQGSRLDIPLSEHKMNDPTAPRAFIVFTSLVRNLADLFFFVALGIYYKVLCNKKVFHANLYALLFLFPLAYVVALIPAIARDVIQWFYVLTDRESQWVDMVIDVGQYSASYNLLVLVTERAIATLFVSKYEYMCFQWAVCVTLLFINYYYIGKVITALPLVISIGVSCIIAAVVFALLPRISEHVYKRHLELGFGSMRYQSIENLRSATLLRRLVLLSVFFQLLCGGIYSAIRFTTEKSFRFYLLNLYYALIALIATLLNYVVVRSHPTLRKEFYKLTKLDKFFGQDDTQEINSVQGSRLDIPLSDHSEFYFRAYRNSWLHEMELVSNANNPLLVIATALRLLFSAVWIVVTLIFTRVLLRKKVFHVNVQCLLIALPTSYAVIIVPNTALQATIQFNVTISDDAHVTLTEITSIGIFGTTFNLFAFVFERLIASLLVHRYEHISARIPLISLFMLVVQWTGASICIALNYAGTLTLLPLLIIVGVEWAISVVMFSFLPWFSRRAYEKVKQSNDMHYRIRYQSVENVRTALVLNRLVLFLAMAILLLLSYYTWMSYWMPTELFNLLNQYFHVICAILPSIACVIVLLNHDSLKKDLGVIFTLGLRERRIGTESTTMFSDGPQVQIRSISGMDLVIPQERHHDHYFKELRTQWN</sequence>
<proteinExistence type="inferred from homology"/>
<dbReference type="GO" id="GO:0007606">
    <property type="term" value="P:sensory perception of chemical stimulus"/>
    <property type="evidence" value="ECO:0007669"/>
    <property type="project" value="InterPro"/>
</dbReference>
<dbReference type="Pfam" id="PF03125">
    <property type="entry name" value="Sre"/>
    <property type="match status" value="5"/>
</dbReference>